<proteinExistence type="inferred from homology"/>
<sequence>MTGILDSHLHLWDLSSGGYSWLTPDAGELYRTYTAEQARAELDAAGVGSAVLVQADDTAADTEFLLAQASAHSWIAGVVGWVPLDNPSSTEGALAGYAANPALVGVRHLVHDDPRDDFLSLPEVRTSLKSLAAAGLPFDVPNAFPRHLQATVELARDLPELNVVLDHLGKPPRGDAEAMELWKDQLSELAQLPNVTVKVSGLAVPGQPLTVEALQPVWDLALDGFGPGRLMYGGDWPVSVLGGTYEETCGIIAQLADQLSPDERTAVMAGTATAVYLR</sequence>
<dbReference type="PANTHER" id="PTHR43569:SF2">
    <property type="entry name" value="AMIDOHYDROLASE-RELATED DOMAIN-CONTAINING PROTEIN"/>
    <property type="match status" value="1"/>
</dbReference>
<dbReference type="Proteomes" id="UP000547458">
    <property type="component" value="Unassembled WGS sequence"/>
</dbReference>
<evidence type="ECO:0000256" key="1">
    <source>
        <dbReference type="ARBA" id="ARBA00038310"/>
    </source>
</evidence>
<evidence type="ECO:0000259" key="2">
    <source>
        <dbReference type="Pfam" id="PF04909"/>
    </source>
</evidence>
<evidence type="ECO:0000313" key="4">
    <source>
        <dbReference type="Proteomes" id="UP000547458"/>
    </source>
</evidence>
<dbReference type="SUPFAM" id="SSF51556">
    <property type="entry name" value="Metallo-dependent hydrolases"/>
    <property type="match status" value="1"/>
</dbReference>
<organism evidence="3 4">
    <name type="scientific">Arthrobacter pigmenti</name>
    <dbReference type="NCBI Taxonomy" id="271432"/>
    <lineage>
        <taxon>Bacteria</taxon>
        <taxon>Bacillati</taxon>
        <taxon>Actinomycetota</taxon>
        <taxon>Actinomycetes</taxon>
        <taxon>Micrococcales</taxon>
        <taxon>Micrococcaceae</taxon>
        <taxon>Arthrobacter</taxon>
    </lineage>
</organism>
<dbReference type="EMBL" id="JAATJL010000001">
    <property type="protein sequence ID" value="NJC20936.1"/>
    <property type="molecule type" value="Genomic_DNA"/>
</dbReference>
<keyword evidence="3" id="KW-0378">Hydrolase</keyword>
<comment type="caution">
    <text evidence="3">The sequence shown here is derived from an EMBL/GenBank/DDBJ whole genome shotgun (WGS) entry which is preliminary data.</text>
</comment>
<protein>
    <submittedName>
        <fullName evidence="3">L-fuconolactonase</fullName>
        <ecNumber evidence="3">3.1.1.-</ecNumber>
    </submittedName>
</protein>
<dbReference type="EC" id="3.1.1.-" evidence="3"/>
<dbReference type="PANTHER" id="PTHR43569">
    <property type="entry name" value="AMIDOHYDROLASE"/>
    <property type="match status" value="1"/>
</dbReference>
<reference evidence="3 4" key="1">
    <citation type="submission" date="2020-03" db="EMBL/GenBank/DDBJ databases">
        <title>Sequencing the genomes of 1000 actinobacteria strains.</title>
        <authorList>
            <person name="Klenk H.-P."/>
        </authorList>
    </citation>
    <scope>NUCLEOTIDE SEQUENCE [LARGE SCALE GENOMIC DNA]</scope>
    <source>
        <strain evidence="3 4">DSM 16403</strain>
    </source>
</reference>
<evidence type="ECO:0000313" key="3">
    <source>
        <dbReference type="EMBL" id="NJC20936.1"/>
    </source>
</evidence>
<accession>A0A846RPA2</accession>
<keyword evidence="4" id="KW-1185">Reference proteome</keyword>
<name>A0A846RPA2_9MICC</name>
<dbReference type="GO" id="GO:0016787">
    <property type="term" value="F:hydrolase activity"/>
    <property type="evidence" value="ECO:0007669"/>
    <property type="project" value="UniProtKB-KW"/>
</dbReference>
<gene>
    <name evidence="3" type="ORF">BJ994_000012</name>
</gene>
<dbReference type="AlphaFoldDB" id="A0A846RPA2"/>
<dbReference type="InterPro" id="IPR006680">
    <property type="entry name" value="Amidohydro-rel"/>
</dbReference>
<dbReference type="RefSeq" id="WP_167990101.1">
    <property type="nucleotide sequence ID" value="NZ_JAATJL010000001.1"/>
</dbReference>
<feature type="domain" description="Amidohydrolase-related" evidence="2">
    <location>
        <begin position="6"/>
        <end position="276"/>
    </location>
</feature>
<dbReference type="InterPro" id="IPR052350">
    <property type="entry name" value="Metallo-dep_Lactonases"/>
</dbReference>
<dbReference type="InterPro" id="IPR032466">
    <property type="entry name" value="Metal_Hydrolase"/>
</dbReference>
<dbReference type="Gene3D" id="3.20.20.140">
    <property type="entry name" value="Metal-dependent hydrolases"/>
    <property type="match status" value="1"/>
</dbReference>
<dbReference type="Pfam" id="PF04909">
    <property type="entry name" value="Amidohydro_2"/>
    <property type="match status" value="1"/>
</dbReference>
<comment type="similarity">
    <text evidence="1">Belongs to the metallo-dependent hydrolases superfamily.</text>
</comment>